<sequence>MNYQNIYPPASKPVQSLSLFEKLLKIGRNIPCTFEGGSGSMPERCPCLGWKPKTHNTGRADLCACGHRVVYHGESNDSNSSSEELERRIEIAMRIDKILESKGKLLDFDYQDEEIRSLRRMLSSGSDTTTNKPSKRKLENGEDSATNIYKELEEPLSIPEKPAVIEERDGIIEMRVITNNGTMDNLLLLTSLKNCIRTQLPNMPAEYITRLVYDNKHQSMAIVKEKKRVVGGITFRLFPENNLAEIVFCVVNSDEQAKGYGSHMMNHLKDHLKDNENVKYLMTYADNHAMGFFKKNGFTTEITLERRLWVGFIKDYDEATIMQCKMIPKVKYTRLQEILARQKRAIQIKLAERLKQSTKYPGLQLFHKNGVKHVDPMTIQGIKESGWDPEMEARAHGNKKTNRSIMASITAELKKHAKSWPFRIPVNGDEVPDYYKIIKAPMDLMTIESKVENNCYKTLDDYIQDVRLIFNNCRIYNAEGTIYVKCANGLEKYFNERLKFYDNANNNGIKRVKYS</sequence>
<dbReference type="InterPro" id="IPR018359">
    <property type="entry name" value="Bromodomain_CS"/>
</dbReference>
<accession>A0A015J4R4</accession>
<dbReference type="GO" id="GO:0045944">
    <property type="term" value="P:positive regulation of transcription by RNA polymerase II"/>
    <property type="evidence" value="ECO:0007669"/>
    <property type="project" value="TreeGrafter"/>
</dbReference>
<comment type="caution">
    <text evidence="16">The sequence shown here is derived from an EMBL/GenBank/DDBJ whole genome shotgun (WGS) entry which is preliminary data.</text>
</comment>
<keyword evidence="9" id="KW-0804">Transcription</keyword>
<keyword evidence="10" id="KW-0539">Nucleus</keyword>
<dbReference type="PROSITE" id="PS00633">
    <property type="entry name" value="BROMODOMAIN_1"/>
    <property type="match status" value="1"/>
</dbReference>
<dbReference type="STRING" id="1432141.A0A015J4R4"/>
<protein>
    <recommendedName>
        <fullName evidence="3">histone acetyltransferase</fullName>
        <ecNumber evidence="3">2.3.1.48</ecNumber>
    </recommendedName>
</protein>
<keyword evidence="11" id="KW-0012">Acyltransferase</keyword>
<dbReference type="PROSITE" id="PS50014">
    <property type="entry name" value="BROMODOMAIN_2"/>
    <property type="match status" value="1"/>
</dbReference>
<dbReference type="InterPro" id="IPR036427">
    <property type="entry name" value="Bromodomain-like_sf"/>
</dbReference>
<dbReference type="Pfam" id="PF00583">
    <property type="entry name" value="Acetyltransf_1"/>
    <property type="match status" value="1"/>
</dbReference>
<dbReference type="CDD" id="cd05509">
    <property type="entry name" value="Bromo_gcn5_like"/>
    <property type="match status" value="1"/>
</dbReference>
<dbReference type="CDD" id="cd04301">
    <property type="entry name" value="NAT_SF"/>
    <property type="match status" value="1"/>
</dbReference>
<dbReference type="GO" id="GO:0000123">
    <property type="term" value="C:histone acetyltransferase complex"/>
    <property type="evidence" value="ECO:0007669"/>
    <property type="project" value="TreeGrafter"/>
</dbReference>
<dbReference type="PANTHER" id="PTHR45750">
    <property type="entry name" value="GH11602P"/>
    <property type="match status" value="1"/>
</dbReference>
<dbReference type="Proteomes" id="UP000022910">
    <property type="component" value="Unassembled WGS sequence"/>
</dbReference>
<evidence type="ECO:0000313" key="16">
    <source>
        <dbReference type="EMBL" id="EXX61685.1"/>
    </source>
</evidence>
<dbReference type="GO" id="GO:0005634">
    <property type="term" value="C:nucleus"/>
    <property type="evidence" value="ECO:0007669"/>
    <property type="project" value="UniProtKB-SubCell"/>
</dbReference>
<evidence type="ECO:0000256" key="3">
    <source>
        <dbReference type="ARBA" id="ARBA00013184"/>
    </source>
</evidence>
<dbReference type="Gene3D" id="3.40.630.30">
    <property type="match status" value="1"/>
</dbReference>
<evidence type="ECO:0000256" key="11">
    <source>
        <dbReference type="ARBA" id="ARBA00023315"/>
    </source>
</evidence>
<dbReference type="PROSITE" id="PS51186">
    <property type="entry name" value="GNAT"/>
    <property type="match status" value="1"/>
</dbReference>
<evidence type="ECO:0000256" key="7">
    <source>
        <dbReference type="ARBA" id="ARBA00023117"/>
    </source>
</evidence>
<evidence type="ECO:0000256" key="12">
    <source>
        <dbReference type="PROSITE-ProRule" id="PRU00035"/>
    </source>
</evidence>
<comment type="subcellular location">
    <subcellularLocation>
        <location evidence="1">Nucleus</location>
    </subcellularLocation>
</comment>
<feature type="compositionally biased region" description="Polar residues" evidence="13">
    <location>
        <begin position="123"/>
        <end position="132"/>
    </location>
</feature>
<dbReference type="PANTHER" id="PTHR45750:SF3">
    <property type="entry name" value="HISTONE ACETYLTRANSFERASE"/>
    <property type="match status" value="1"/>
</dbReference>
<keyword evidence="7 12" id="KW-0103">Bromodomain</keyword>
<name>A0A015J4R4_RHIIW</name>
<dbReference type="SUPFAM" id="SSF55729">
    <property type="entry name" value="Acyl-CoA N-acyltransferases (Nat)"/>
    <property type="match status" value="1"/>
</dbReference>
<evidence type="ECO:0000256" key="9">
    <source>
        <dbReference type="ARBA" id="ARBA00023163"/>
    </source>
</evidence>
<evidence type="ECO:0000256" key="4">
    <source>
        <dbReference type="ARBA" id="ARBA00022679"/>
    </source>
</evidence>
<proteinExistence type="inferred from homology"/>
<keyword evidence="6" id="KW-0805">Transcription regulation</keyword>
<dbReference type="InterPro" id="IPR016181">
    <property type="entry name" value="Acyl_CoA_acyltransferase"/>
</dbReference>
<dbReference type="AlphaFoldDB" id="A0A015J4R4"/>
<keyword evidence="5" id="KW-0156">Chromatin regulator</keyword>
<evidence type="ECO:0000256" key="13">
    <source>
        <dbReference type="SAM" id="MobiDB-lite"/>
    </source>
</evidence>
<dbReference type="EMBL" id="JEMT01025121">
    <property type="protein sequence ID" value="EXX61685.1"/>
    <property type="molecule type" value="Genomic_DNA"/>
</dbReference>
<keyword evidence="17" id="KW-1185">Reference proteome</keyword>
<dbReference type="SMART" id="SM00297">
    <property type="entry name" value="BROMO"/>
    <property type="match status" value="1"/>
</dbReference>
<dbReference type="InterPro" id="IPR001487">
    <property type="entry name" value="Bromodomain"/>
</dbReference>
<dbReference type="OMA" id="IEYRVVN"/>
<dbReference type="PRINTS" id="PR00503">
    <property type="entry name" value="BROMODOMAIN"/>
</dbReference>
<dbReference type="InterPro" id="IPR000182">
    <property type="entry name" value="GNAT_dom"/>
</dbReference>
<feature type="region of interest" description="Disordered" evidence="13">
    <location>
        <begin position="121"/>
        <end position="143"/>
    </location>
</feature>
<evidence type="ECO:0000256" key="5">
    <source>
        <dbReference type="ARBA" id="ARBA00022853"/>
    </source>
</evidence>
<evidence type="ECO:0000259" key="14">
    <source>
        <dbReference type="PROSITE" id="PS50014"/>
    </source>
</evidence>
<dbReference type="HOGENOM" id="CLU_015741_5_0_1"/>
<evidence type="ECO:0000256" key="2">
    <source>
        <dbReference type="ARBA" id="ARBA00008607"/>
    </source>
</evidence>
<comment type="similarity">
    <text evidence="2">Belongs to the acetyltransferase family. GCN5 subfamily.</text>
</comment>
<dbReference type="GO" id="GO:0010484">
    <property type="term" value="F:histone H3 acetyltransferase activity"/>
    <property type="evidence" value="ECO:0007669"/>
    <property type="project" value="TreeGrafter"/>
</dbReference>
<evidence type="ECO:0000256" key="1">
    <source>
        <dbReference type="ARBA" id="ARBA00004123"/>
    </source>
</evidence>
<dbReference type="Pfam" id="PF00439">
    <property type="entry name" value="Bromodomain"/>
    <property type="match status" value="1"/>
</dbReference>
<dbReference type="EC" id="2.3.1.48" evidence="3"/>
<evidence type="ECO:0000256" key="10">
    <source>
        <dbReference type="ARBA" id="ARBA00023242"/>
    </source>
</evidence>
<evidence type="ECO:0000259" key="15">
    <source>
        <dbReference type="PROSITE" id="PS51186"/>
    </source>
</evidence>
<dbReference type="OrthoDB" id="1937912at2759"/>
<evidence type="ECO:0000313" key="17">
    <source>
        <dbReference type="Proteomes" id="UP000022910"/>
    </source>
</evidence>
<gene>
    <name evidence="16" type="ORF">RirG_168870</name>
</gene>
<reference evidence="16 17" key="1">
    <citation type="submission" date="2014-02" db="EMBL/GenBank/DDBJ databases">
        <title>Single nucleus genome sequencing reveals high similarity among nuclei of an endomycorrhizal fungus.</title>
        <authorList>
            <person name="Lin K."/>
            <person name="Geurts R."/>
            <person name="Zhang Z."/>
            <person name="Limpens E."/>
            <person name="Saunders D.G."/>
            <person name="Mu D."/>
            <person name="Pang E."/>
            <person name="Cao H."/>
            <person name="Cha H."/>
            <person name="Lin T."/>
            <person name="Zhou Q."/>
            <person name="Shang Y."/>
            <person name="Li Y."/>
            <person name="Ivanov S."/>
            <person name="Sharma T."/>
            <person name="Velzen R.V."/>
            <person name="Ruijter N.D."/>
            <person name="Aanen D.K."/>
            <person name="Win J."/>
            <person name="Kamoun S."/>
            <person name="Bisseling T."/>
            <person name="Huang S."/>
        </authorList>
    </citation>
    <scope>NUCLEOTIDE SEQUENCE [LARGE SCALE GENOMIC DNA]</scope>
    <source>
        <strain evidence="17">DAOM197198w</strain>
    </source>
</reference>
<organism evidence="16 17">
    <name type="scientific">Rhizophagus irregularis (strain DAOM 197198w)</name>
    <name type="common">Glomus intraradices</name>
    <dbReference type="NCBI Taxonomy" id="1432141"/>
    <lineage>
        <taxon>Eukaryota</taxon>
        <taxon>Fungi</taxon>
        <taxon>Fungi incertae sedis</taxon>
        <taxon>Mucoromycota</taxon>
        <taxon>Glomeromycotina</taxon>
        <taxon>Glomeromycetes</taxon>
        <taxon>Glomerales</taxon>
        <taxon>Glomeraceae</taxon>
        <taxon>Rhizophagus</taxon>
    </lineage>
</organism>
<evidence type="ECO:0000256" key="8">
    <source>
        <dbReference type="ARBA" id="ARBA00023159"/>
    </source>
</evidence>
<keyword evidence="8" id="KW-0010">Activator</keyword>
<feature type="domain" description="N-acetyltransferase" evidence="15">
    <location>
        <begin position="172"/>
        <end position="327"/>
    </location>
</feature>
<keyword evidence="4" id="KW-0808">Transferase</keyword>
<dbReference type="InterPro" id="IPR037800">
    <property type="entry name" value="GCN5"/>
</dbReference>
<dbReference type="Gene3D" id="1.20.920.10">
    <property type="entry name" value="Bromodomain-like"/>
    <property type="match status" value="1"/>
</dbReference>
<dbReference type="SUPFAM" id="SSF47370">
    <property type="entry name" value="Bromodomain"/>
    <property type="match status" value="1"/>
</dbReference>
<evidence type="ECO:0000256" key="6">
    <source>
        <dbReference type="ARBA" id="ARBA00023015"/>
    </source>
</evidence>
<feature type="domain" description="Bromo" evidence="14">
    <location>
        <begin position="414"/>
        <end position="484"/>
    </location>
</feature>